<dbReference type="EMBL" id="MSZS01000001">
    <property type="protein sequence ID" value="PKX99533.1"/>
    <property type="molecule type" value="Genomic_DNA"/>
</dbReference>
<evidence type="ECO:0000313" key="2">
    <source>
        <dbReference type="Proteomes" id="UP000234474"/>
    </source>
</evidence>
<reference evidence="2" key="1">
    <citation type="journal article" date="2018" name="Proc. Natl. Acad. Sci. U.S.A.">
        <title>Linking secondary metabolites to gene clusters through genome sequencing of six diverse Aspergillus species.</title>
        <authorList>
            <person name="Kaerboelling I."/>
            <person name="Vesth T.C."/>
            <person name="Frisvad J.C."/>
            <person name="Nybo J.L."/>
            <person name="Theobald S."/>
            <person name="Kuo A."/>
            <person name="Bowyer P."/>
            <person name="Matsuda Y."/>
            <person name="Mondo S."/>
            <person name="Lyhne E.K."/>
            <person name="Kogle M.E."/>
            <person name="Clum A."/>
            <person name="Lipzen A."/>
            <person name="Salamov A."/>
            <person name="Ngan C.Y."/>
            <person name="Daum C."/>
            <person name="Chiniquy J."/>
            <person name="Barry K."/>
            <person name="LaButti K."/>
            <person name="Haridas S."/>
            <person name="Simmons B.A."/>
            <person name="Magnuson J.K."/>
            <person name="Mortensen U.H."/>
            <person name="Larsen T.O."/>
            <person name="Grigoriev I.V."/>
            <person name="Baker S.E."/>
            <person name="Andersen M.R."/>
        </authorList>
    </citation>
    <scope>NUCLEOTIDE SEQUENCE [LARGE SCALE GENOMIC DNA]</scope>
    <source>
        <strain evidence="2">IBT 16806</strain>
    </source>
</reference>
<dbReference type="AlphaFoldDB" id="A0A2I1CPK0"/>
<dbReference type="VEuPathDB" id="FungiDB:P174DRAFT_350794"/>
<organism evidence="1 2">
    <name type="scientific">Aspergillus novofumigatus (strain IBT 16806)</name>
    <dbReference type="NCBI Taxonomy" id="1392255"/>
    <lineage>
        <taxon>Eukaryota</taxon>
        <taxon>Fungi</taxon>
        <taxon>Dikarya</taxon>
        <taxon>Ascomycota</taxon>
        <taxon>Pezizomycotina</taxon>
        <taxon>Eurotiomycetes</taxon>
        <taxon>Eurotiomycetidae</taxon>
        <taxon>Eurotiales</taxon>
        <taxon>Aspergillaceae</taxon>
        <taxon>Aspergillus</taxon>
        <taxon>Aspergillus subgen. Fumigati</taxon>
    </lineage>
</organism>
<dbReference type="GeneID" id="36529052"/>
<feature type="non-terminal residue" evidence="1">
    <location>
        <position position="178"/>
    </location>
</feature>
<dbReference type="Proteomes" id="UP000234474">
    <property type="component" value="Unassembled WGS sequence"/>
</dbReference>
<comment type="caution">
    <text evidence="1">The sequence shown here is derived from an EMBL/GenBank/DDBJ whole genome shotgun (WGS) entry which is preliminary data.</text>
</comment>
<gene>
    <name evidence="1" type="ORF">P174DRAFT_350794</name>
</gene>
<dbReference type="STRING" id="1392255.A0A2I1CPK0"/>
<keyword evidence="2" id="KW-1185">Reference proteome</keyword>
<protein>
    <submittedName>
        <fullName evidence="1">Uncharacterized protein</fullName>
    </submittedName>
</protein>
<sequence>MSFQNQFSLSLELTRLLPLHVVADKATEAVMRMVRELNKSGSDVLAEEDLLRIFGYCKIEERMERQFKESMKGAASSQPLCERILLQTGPGPTVVRALQQREYLRLVIQFSLLTSVHEKSSLATAIRRIFDKDAECAPADVNIPTPDENSILGVLTACEEQTTSFHWSYYLEAVARHL</sequence>
<evidence type="ECO:0000313" key="1">
    <source>
        <dbReference type="EMBL" id="PKX99533.1"/>
    </source>
</evidence>
<dbReference type="OrthoDB" id="5304415at2759"/>
<dbReference type="RefSeq" id="XP_024688128.1">
    <property type="nucleotide sequence ID" value="XM_024821726.1"/>
</dbReference>
<proteinExistence type="predicted"/>
<name>A0A2I1CPK0_ASPN1</name>
<accession>A0A2I1CPK0</accession>